<dbReference type="Proteomes" id="UP000193622">
    <property type="component" value="Unassembled WGS sequence"/>
</dbReference>
<dbReference type="InterPro" id="IPR051396">
    <property type="entry name" value="Bact_Antivir_Def_Nuclease"/>
</dbReference>
<dbReference type="Pfam" id="PF13304">
    <property type="entry name" value="AAA_21"/>
    <property type="match status" value="1"/>
</dbReference>
<evidence type="ECO:0000313" key="3">
    <source>
        <dbReference type="EMBL" id="ORV93154.1"/>
    </source>
</evidence>
<dbReference type="InterPro" id="IPR027417">
    <property type="entry name" value="P-loop_NTPase"/>
</dbReference>
<protein>
    <submittedName>
        <fullName evidence="3">Uncharacterized protein</fullName>
    </submittedName>
</protein>
<dbReference type="PANTHER" id="PTHR43581:SF4">
    <property type="entry name" value="ATP_GTP PHOSPHATASE"/>
    <property type="match status" value="1"/>
</dbReference>
<dbReference type="GO" id="GO:0016887">
    <property type="term" value="F:ATP hydrolysis activity"/>
    <property type="evidence" value="ECO:0007669"/>
    <property type="project" value="InterPro"/>
</dbReference>
<accession>A0A1X1X2Q7</accession>
<evidence type="ECO:0000259" key="2">
    <source>
        <dbReference type="Pfam" id="PF20469"/>
    </source>
</evidence>
<evidence type="ECO:0000259" key="1">
    <source>
        <dbReference type="Pfam" id="PF13304"/>
    </source>
</evidence>
<dbReference type="Pfam" id="PF20469">
    <property type="entry name" value="OLD-like_TOPRIM"/>
    <property type="match status" value="1"/>
</dbReference>
<dbReference type="PANTHER" id="PTHR43581">
    <property type="entry name" value="ATP/GTP PHOSPHATASE"/>
    <property type="match status" value="1"/>
</dbReference>
<name>A0A1X1X2Q7_MYCIR</name>
<dbReference type="InterPro" id="IPR034139">
    <property type="entry name" value="TOPRIM_OLD"/>
</dbReference>
<reference evidence="3 4" key="1">
    <citation type="submission" date="2016-01" db="EMBL/GenBank/DDBJ databases">
        <title>The new phylogeny of the genus Mycobacterium.</title>
        <authorList>
            <person name="Tarcisio F."/>
            <person name="Conor M."/>
            <person name="Antonella G."/>
            <person name="Elisabetta G."/>
            <person name="Giulia F.S."/>
            <person name="Sara T."/>
            <person name="Anna F."/>
            <person name="Clotilde B."/>
            <person name="Roberto B."/>
            <person name="Veronica D.S."/>
            <person name="Fabio R."/>
            <person name="Monica P."/>
            <person name="Olivier J."/>
            <person name="Enrico T."/>
            <person name="Nicola S."/>
        </authorList>
    </citation>
    <scope>NUCLEOTIDE SEQUENCE [LARGE SCALE GENOMIC DNA]</scope>
    <source>
        <strain evidence="3 4">DSM 45541</strain>
    </source>
</reference>
<feature type="domain" description="OLD protein-like TOPRIM" evidence="2">
    <location>
        <begin position="374"/>
        <end position="440"/>
    </location>
</feature>
<comment type="caution">
    <text evidence="3">The sequence shown here is derived from an EMBL/GenBank/DDBJ whole genome shotgun (WGS) entry which is preliminary data.</text>
</comment>
<organism evidence="3 4">
    <name type="scientific">Mycolicibacterium iranicum</name>
    <name type="common">Mycobacterium iranicum</name>
    <dbReference type="NCBI Taxonomy" id="912594"/>
    <lineage>
        <taxon>Bacteria</taxon>
        <taxon>Bacillati</taxon>
        <taxon>Actinomycetota</taxon>
        <taxon>Actinomycetes</taxon>
        <taxon>Mycobacteriales</taxon>
        <taxon>Mycobacteriaceae</taxon>
        <taxon>Mycolicibacterium</taxon>
    </lineage>
</organism>
<dbReference type="Gene3D" id="3.40.50.300">
    <property type="entry name" value="P-loop containing nucleotide triphosphate hydrolases"/>
    <property type="match status" value="2"/>
</dbReference>
<dbReference type="AlphaFoldDB" id="A0A1X1X2Q7"/>
<dbReference type="GO" id="GO:0005524">
    <property type="term" value="F:ATP binding"/>
    <property type="evidence" value="ECO:0007669"/>
    <property type="project" value="InterPro"/>
</dbReference>
<feature type="domain" description="ATPase AAA-type core" evidence="1">
    <location>
        <begin position="24"/>
        <end position="324"/>
    </location>
</feature>
<gene>
    <name evidence="3" type="ORF">AWC12_01890</name>
</gene>
<dbReference type="SUPFAM" id="SSF52540">
    <property type="entry name" value="P-loop containing nucleoside triphosphate hydrolases"/>
    <property type="match status" value="1"/>
</dbReference>
<dbReference type="CDD" id="cd01026">
    <property type="entry name" value="TOPRIM_OLD"/>
    <property type="match status" value="1"/>
</dbReference>
<proteinExistence type="predicted"/>
<evidence type="ECO:0000313" key="4">
    <source>
        <dbReference type="Proteomes" id="UP000193622"/>
    </source>
</evidence>
<dbReference type="EMBL" id="LQPC01000002">
    <property type="protein sequence ID" value="ORV93154.1"/>
    <property type="molecule type" value="Genomic_DNA"/>
</dbReference>
<dbReference type="InterPro" id="IPR003959">
    <property type="entry name" value="ATPase_AAA_core"/>
</dbReference>
<dbReference type="CDD" id="cd00267">
    <property type="entry name" value="ABC_ATPase"/>
    <property type="match status" value="1"/>
</dbReference>
<sequence length="619" mass="66713">MKLAGIGAKGFRNLSGFIPLYPGLAVVVGENNAGKSNLIDACRLLFEPEVGPAARLWITKGDFAHDGHGNRTTDTFELEAVFTELASAERARMVTCLSPSRGPSSARIRLRATLTSSGRVHTEWFGGDSDHPDIEQYAREAVSFTYLHPLRDAASDLRPGRSNRLGELVGALAPEGHPDRSQIEKIMSDANSSLSEVESVGIAQTRVQTRLSELTGGGRLSQSSDLVFAEPRFDRVITALRARVGSIGPVEITESGLGYSNMLYMSVLLSALEEPSDAALRLLLIEEPEAHLHPQLQDLLMRFLETASAADSQVVVTTHSPNLASGAKVERLTVLSRSDGGAELFARCIGEFGLDTGHLKHLRRFLDVTKSALLFSRGVILVEGLAEQLLLPAMADRLGRSLSEAGVCVVNVDGLAFRPFIELFGPDRLPIPCAVISDSDPQEVDPVPSEVDANVSDLPPTEETALAESAGDDLSEEEAVAAELSATAKSLVALGGDHLGVFLAEKTFEWDLVKAGNWEVVLEAFKHVKPRVSGWLKRDYVTSSWAERADAFLAKVEDEKGRFAQELAAEIDPPVAFTVPKHVEDAIFWATSKQVITSSERAESDAASLQTATADDTTV</sequence>